<protein>
    <submittedName>
        <fullName evidence="5">Condensation domain-containing protein</fullName>
    </submittedName>
</protein>
<dbReference type="GO" id="GO:0043041">
    <property type="term" value="P:amino acid activation for nonribosomal peptide biosynthetic process"/>
    <property type="evidence" value="ECO:0007669"/>
    <property type="project" value="TreeGrafter"/>
</dbReference>
<dbReference type="GO" id="GO:0003824">
    <property type="term" value="F:catalytic activity"/>
    <property type="evidence" value="ECO:0007669"/>
    <property type="project" value="InterPro"/>
</dbReference>
<dbReference type="Pfam" id="PF00550">
    <property type="entry name" value="PP-binding"/>
    <property type="match status" value="1"/>
</dbReference>
<comment type="caution">
    <text evidence="5">The sequence shown here is derived from an EMBL/GenBank/DDBJ whole genome shotgun (WGS) entry which is preliminary data.</text>
</comment>
<reference evidence="5 6" key="1">
    <citation type="submission" date="2024-04" db="EMBL/GenBank/DDBJ databases">
        <title>Novel genus in family Flammeovirgaceae.</title>
        <authorList>
            <person name="Nguyen T.H."/>
            <person name="Vuong T.Q."/>
            <person name="Le H."/>
            <person name="Kim S.-G."/>
        </authorList>
    </citation>
    <scope>NUCLEOTIDE SEQUENCE [LARGE SCALE GENOMIC DNA]</scope>
    <source>
        <strain evidence="5 6">JCM 23209</strain>
    </source>
</reference>
<dbReference type="GO" id="GO:0005737">
    <property type="term" value="C:cytoplasm"/>
    <property type="evidence" value="ECO:0007669"/>
    <property type="project" value="TreeGrafter"/>
</dbReference>
<dbReference type="Gene3D" id="3.40.50.12780">
    <property type="entry name" value="N-terminal domain of ligase-like"/>
    <property type="match status" value="1"/>
</dbReference>
<dbReference type="Pfam" id="PF00501">
    <property type="entry name" value="AMP-binding"/>
    <property type="match status" value="1"/>
</dbReference>
<dbReference type="InterPro" id="IPR020845">
    <property type="entry name" value="AMP-binding_CS"/>
</dbReference>
<dbReference type="PANTHER" id="PTHR45527:SF1">
    <property type="entry name" value="FATTY ACID SYNTHASE"/>
    <property type="match status" value="1"/>
</dbReference>
<accession>A0AAW9SCW3</accession>
<dbReference type="InterPro" id="IPR000873">
    <property type="entry name" value="AMP-dep_synth/lig_dom"/>
</dbReference>
<dbReference type="InterPro" id="IPR036736">
    <property type="entry name" value="ACP-like_sf"/>
</dbReference>
<dbReference type="Gene3D" id="1.10.1200.10">
    <property type="entry name" value="ACP-like"/>
    <property type="match status" value="1"/>
</dbReference>
<evidence type="ECO:0000313" key="5">
    <source>
        <dbReference type="EMBL" id="MEN7551663.1"/>
    </source>
</evidence>
<organism evidence="5 6">
    <name type="scientific">Rapidithrix thailandica</name>
    <dbReference type="NCBI Taxonomy" id="413964"/>
    <lineage>
        <taxon>Bacteria</taxon>
        <taxon>Pseudomonadati</taxon>
        <taxon>Bacteroidota</taxon>
        <taxon>Cytophagia</taxon>
        <taxon>Cytophagales</taxon>
        <taxon>Flammeovirgaceae</taxon>
        <taxon>Rapidithrix</taxon>
    </lineage>
</organism>
<keyword evidence="3" id="KW-0597">Phosphoprotein</keyword>
<dbReference type="SUPFAM" id="SSF56801">
    <property type="entry name" value="Acetyl-CoA synthetase-like"/>
    <property type="match status" value="1"/>
</dbReference>
<dbReference type="InterPro" id="IPR006162">
    <property type="entry name" value="Ppantetheine_attach_site"/>
</dbReference>
<comment type="cofactor">
    <cofactor evidence="1">
        <name>pantetheine 4'-phosphate</name>
        <dbReference type="ChEBI" id="CHEBI:47942"/>
    </cofactor>
</comment>
<feature type="domain" description="Carrier" evidence="4">
    <location>
        <begin position="543"/>
        <end position="621"/>
    </location>
</feature>
<dbReference type="PROSITE" id="PS00455">
    <property type="entry name" value="AMP_BINDING"/>
    <property type="match status" value="1"/>
</dbReference>
<proteinExistence type="predicted"/>
<dbReference type="EMBL" id="JBDKWZ010000025">
    <property type="protein sequence ID" value="MEN7551663.1"/>
    <property type="molecule type" value="Genomic_DNA"/>
</dbReference>
<dbReference type="Gene3D" id="3.30.300.30">
    <property type="match status" value="1"/>
</dbReference>
<evidence type="ECO:0000256" key="3">
    <source>
        <dbReference type="ARBA" id="ARBA00022553"/>
    </source>
</evidence>
<keyword evidence="6" id="KW-1185">Reference proteome</keyword>
<dbReference type="RefSeq" id="WP_346824442.1">
    <property type="nucleotide sequence ID" value="NZ_JBDKWZ010000025.1"/>
</dbReference>
<dbReference type="CDD" id="cd19531">
    <property type="entry name" value="LCL_NRPS-like"/>
    <property type="match status" value="1"/>
</dbReference>
<dbReference type="InterPro" id="IPR023213">
    <property type="entry name" value="CAT-like_dom_sf"/>
</dbReference>
<dbReference type="GO" id="GO:0044550">
    <property type="term" value="P:secondary metabolite biosynthetic process"/>
    <property type="evidence" value="ECO:0007669"/>
    <property type="project" value="TreeGrafter"/>
</dbReference>
<name>A0AAW9SCW3_9BACT</name>
<evidence type="ECO:0000259" key="4">
    <source>
        <dbReference type="PROSITE" id="PS50075"/>
    </source>
</evidence>
<dbReference type="Proteomes" id="UP001403385">
    <property type="component" value="Unassembled WGS sequence"/>
</dbReference>
<dbReference type="PROSITE" id="PS00012">
    <property type="entry name" value="PHOSPHOPANTETHEINE"/>
    <property type="match status" value="1"/>
</dbReference>
<dbReference type="InterPro" id="IPR025110">
    <property type="entry name" value="AMP-bd_C"/>
</dbReference>
<dbReference type="SUPFAM" id="SSF52777">
    <property type="entry name" value="CoA-dependent acyltransferases"/>
    <property type="match status" value="2"/>
</dbReference>
<dbReference type="AlphaFoldDB" id="A0AAW9SCW3"/>
<dbReference type="GO" id="GO:0031177">
    <property type="term" value="F:phosphopantetheine binding"/>
    <property type="evidence" value="ECO:0007669"/>
    <property type="project" value="TreeGrafter"/>
</dbReference>
<dbReference type="InterPro" id="IPR045851">
    <property type="entry name" value="AMP-bd_C_sf"/>
</dbReference>
<keyword evidence="2" id="KW-0596">Phosphopantetheine</keyword>
<sequence>MKKIIHQRIEYSCKQFGPQTAVEEASGSYTYQQLSEAVNRLSTHILRKYPRKGGVVMVLLPRGFALVASLLASLKTGKVFLPVSPHLGQTSWNRIYDEVKPELVITNPAQLPFFNEVIQSNRQPVNHLLLTDVGVHSPEIYQWCETAYKKCQPKEITTPLRFPPADPQDSCYLYFTSGSTGQPKIVEGKLISLSHFIDWQVTELNYSEKSRVSQLAAPTFDASLKDMLPPLVTGGTLCIPSEDTMANIKHLHQWLQEKQISTLATVPSVFRALMQEIESANEKKHSLPSLRQILLAGEVLFGKDLFRWQKLEGSQATLINLYGTTESTILKSFHRINLKEDIRPEEPVSIGKPIGNTALLLLNEHLEICGVNEPGEVYIKTPFLSKGYFHDPKATEEIFVTNPLTGNASDILYKTGDTASYLPDGSVKLLGRKDRQVKRRGIRINLSGISASILSHDAVSEVYCMLRQDANKDPYLVGYFVGKEGVTKEEIRQYAQQKLNRYEVPDFFVQLNAFPLNPHGKLAIDQLPDPLASNSTNISHSGKALTQTEKELTSIWQAFFKIEKISPDDSFLQIGGNSLKAIQMGALITRNMNLNLGIAGIQQLFKTPVLRDFAAYLDIQKAKTEPVAPGISPAPPAPRYPVSFAQQQIYMACQTPESNQAYNMPNVYQIKGLLQPAFLLEAFTQLIKRFEILRTSFQEENGEIYQEIHEASAIVNNIVFIDLQNDPTQEQTIARHVSDCTTTVFELNQPGQLQITLLQTAPEHFVLAINIHHIIGDSWSAMLMAKELFTMYRSFVSNLKSDEVQPLPYQFKDYAVWERKQLQGKVLEDLKNYWTKHLGACLPKLNLHTDHTRPESRTMKGQRYEFALPTELTESIHQEASGLNVSSFAYLMSAFYLLLFKYSADEEIIIGLPIATRNQPGLEDQLGVFVNTLAIKTKVDTAQALENFIQLVHQNLQNGFKHQMYPFQELVNHYSQQRERHRTPIFDVAMNMLSSTSSEIPLAASGIEITNGQNNHQTSKFDLTLYVYDDLQTEDRPFIEYNTDLFGPGTIQRFVNRYISLLKKMKEAGTQSLNELLQERVEMPKLKSRKANVSL</sequence>
<dbReference type="SUPFAM" id="SSF47336">
    <property type="entry name" value="ACP-like"/>
    <property type="match status" value="1"/>
</dbReference>
<dbReference type="CDD" id="cd05930">
    <property type="entry name" value="A_NRPS"/>
    <property type="match status" value="1"/>
</dbReference>
<evidence type="ECO:0000313" key="6">
    <source>
        <dbReference type="Proteomes" id="UP001403385"/>
    </source>
</evidence>
<dbReference type="Pfam" id="PF13193">
    <property type="entry name" value="AMP-binding_C"/>
    <property type="match status" value="1"/>
</dbReference>
<dbReference type="Gene3D" id="3.30.559.30">
    <property type="entry name" value="Nonribosomal peptide synthetase, condensation domain"/>
    <property type="match status" value="1"/>
</dbReference>
<dbReference type="PROSITE" id="PS50075">
    <property type="entry name" value="CARRIER"/>
    <property type="match status" value="1"/>
</dbReference>
<dbReference type="PANTHER" id="PTHR45527">
    <property type="entry name" value="NONRIBOSOMAL PEPTIDE SYNTHETASE"/>
    <property type="match status" value="1"/>
</dbReference>
<dbReference type="InterPro" id="IPR001242">
    <property type="entry name" value="Condensation_dom"/>
</dbReference>
<dbReference type="InterPro" id="IPR042099">
    <property type="entry name" value="ANL_N_sf"/>
</dbReference>
<dbReference type="InterPro" id="IPR009081">
    <property type="entry name" value="PP-bd_ACP"/>
</dbReference>
<evidence type="ECO:0000256" key="2">
    <source>
        <dbReference type="ARBA" id="ARBA00022450"/>
    </source>
</evidence>
<dbReference type="Gene3D" id="3.30.559.10">
    <property type="entry name" value="Chloramphenicol acetyltransferase-like domain"/>
    <property type="match status" value="1"/>
</dbReference>
<dbReference type="Pfam" id="PF00668">
    <property type="entry name" value="Condensation"/>
    <property type="match status" value="1"/>
</dbReference>
<evidence type="ECO:0000256" key="1">
    <source>
        <dbReference type="ARBA" id="ARBA00001957"/>
    </source>
</evidence>
<gene>
    <name evidence="5" type="ORF">AAG747_27355</name>
</gene>